<keyword evidence="7" id="KW-0378">Hydrolase</keyword>
<dbReference type="InterPro" id="IPR043134">
    <property type="entry name" value="GTP-CH-I_N"/>
</dbReference>
<comment type="function">
    <text evidence="11">GTP cyclohydrolase 1 is the first enzyme in the biosynthetic pathway leading to folic acid.</text>
</comment>
<dbReference type="EMBL" id="JAPWDQ010000014">
    <property type="protein sequence ID" value="KAJ5471843.1"/>
    <property type="molecule type" value="Genomic_DNA"/>
</dbReference>
<dbReference type="GO" id="GO:0006729">
    <property type="term" value="P:tetrahydrobiopterin biosynthetic process"/>
    <property type="evidence" value="ECO:0007669"/>
    <property type="project" value="TreeGrafter"/>
</dbReference>
<evidence type="ECO:0000313" key="14">
    <source>
        <dbReference type="EMBL" id="KAJ5471843.1"/>
    </source>
</evidence>
<evidence type="ECO:0000313" key="15">
    <source>
        <dbReference type="Proteomes" id="UP001148312"/>
    </source>
</evidence>
<dbReference type="FunFam" id="3.30.1130.10:FF:000012">
    <property type="entry name" value="GTP cyclohydrolase 1"/>
    <property type="match status" value="1"/>
</dbReference>
<comment type="caution">
    <text evidence="14">The sequence shown here is derived from an EMBL/GenBank/DDBJ whole genome shotgun (WGS) entry which is preliminary data.</text>
</comment>
<name>A0A9W9WR77_9EURO</name>
<dbReference type="GO" id="GO:0046656">
    <property type="term" value="P:folic acid biosynthetic process"/>
    <property type="evidence" value="ECO:0007669"/>
    <property type="project" value="UniProtKB-KW"/>
</dbReference>
<dbReference type="GO" id="GO:0003934">
    <property type="term" value="F:GTP cyclohydrolase I activity"/>
    <property type="evidence" value="ECO:0007669"/>
    <property type="project" value="UniProtKB-EC"/>
</dbReference>
<reference evidence="14" key="1">
    <citation type="submission" date="2022-12" db="EMBL/GenBank/DDBJ databases">
        <authorList>
            <person name="Petersen C."/>
        </authorList>
    </citation>
    <scope>NUCLEOTIDE SEQUENCE</scope>
    <source>
        <strain evidence="14">IBT 30728</strain>
    </source>
</reference>
<comment type="pathway">
    <text evidence="1">Cofactor biosynthesis; 7,8-dihydroneopterin triphosphate biosynthesis; 7,8-dihydroneopterin triphosphate from GTP: step 1/1.</text>
</comment>
<evidence type="ECO:0000256" key="5">
    <source>
        <dbReference type="ARBA" id="ARBA00022533"/>
    </source>
</evidence>
<dbReference type="InterPro" id="IPR001474">
    <property type="entry name" value="GTP_CycHdrlase_I"/>
</dbReference>
<dbReference type="PANTHER" id="PTHR11109">
    <property type="entry name" value="GTP CYCLOHYDROLASE I"/>
    <property type="match status" value="1"/>
</dbReference>
<dbReference type="GO" id="GO:0046654">
    <property type="term" value="P:tetrahydrofolate biosynthetic process"/>
    <property type="evidence" value="ECO:0007669"/>
    <property type="project" value="InterPro"/>
</dbReference>
<dbReference type="PANTHER" id="PTHR11109:SF7">
    <property type="entry name" value="GTP CYCLOHYDROLASE 1"/>
    <property type="match status" value="1"/>
</dbReference>
<evidence type="ECO:0000256" key="2">
    <source>
        <dbReference type="ARBA" id="ARBA00008085"/>
    </source>
</evidence>
<reference evidence="14" key="2">
    <citation type="journal article" date="2023" name="IMA Fungus">
        <title>Comparative genomic study of the Penicillium genus elucidates a diverse pangenome and 15 lateral gene transfer events.</title>
        <authorList>
            <person name="Petersen C."/>
            <person name="Sorensen T."/>
            <person name="Nielsen M.R."/>
            <person name="Sondergaard T.E."/>
            <person name="Sorensen J.L."/>
            <person name="Fitzpatrick D.A."/>
            <person name="Frisvad J.C."/>
            <person name="Nielsen K.L."/>
        </authorList>
    </citation>
    <scope>NUCLEOTIDE SEQUENCE</scope>
    <source>
        <strain evidence="14">IBT 30728</strain>
    </source>
</reference>
<dbReference type="AlphaFoldDB" id="A0A9W9WR77"/>
<feature type="domain" description="GTP cyclohydrolase I" evidence="13">
    <location>
        <begin position="185"/>
        <end position="284"/>
    </location>
</feature>
<keyword evidence="6" id="KW-0547">Nucleotide-binding</keyword>
<evidence type="ECO:0000259" key="13">
    <source>
        <dbReference type="Pfam" id="PF01227"/>
    </source>
</evidence>
<dbReference type="RefSeq" id="XP_056786389.1">
    <property type="nucleotide sequence ID" value="XM_056938381.1"/>
</dbReference>
<dbReference type="Proteomes" id="UP001148312">
    <property type="component" value="Unassembled WGS sequence"/>
</dbReference>
<evidence type="ECO:0000256" key="11">
    <source>
        <dbReference type="ARBA" id="ARBA00055676"/>
    </source>
</evidence>
<sequence>MLASDFPQYMSTSLDDASQKHDSDREEDLDTPARASLSSKFHANSGSPKLSISGPGVEAPYSVPTSEGALVNLTRSCTNSGNTIPHDDQADPSGFADESYDLCHETSRLLDFSLKGADEPAKKLAEAVRTILECVGEDTEREGLRATPERYARAMLYFTKGYSESVGDLLNGAVFHENYDEIIITSQMHIGYIPNGRVLGLSKLARLAEMFSRRLQIQERLTKQVAMAIHNALKPRGVGVIMESSHLCIVMRGVQKAASTTTTSYMVGCLQSSAETRGEFLALLDRQ</sequence>
<dbReference type="Gene3D" id="1.10.286.10">
    <property type="match status" value="1"/>
</dbReference>
<evidence type="ECO:0000256" key="6">
    <source>
        <dbReference type="ARBA" id="ARBA00022741"/>
    </source>
</evidence>
<dbReference type="SUPFAM" id="SSF55620">
    <property type="entry name" value="Tetrahydrobiopterin biosynthesis enzymes-like"/>
    <property type="match status" value="1"/>
</dbReference>
<keyword evidence="15" id="KW-1185">Reference proteome</keyword>
<dbReference type="InterPro" id="IPR018234">
    <property type="entry name" value="GTP_CycHdrlase_I_CS"/>
</dbReference>
<dbReference type="Gene3D" id="3.30.1130.10">
    <property type="match status" value="1"/>
</dbReference>
<accession>A0A9W9WR77</accession>
<keyword evidence="5" id="KW-0021">Allosteric enzyme</keyword>
<evidence type="ECO:0000256" key="1">
    <source>
        <dbReference type="ARBA" id="ARBA00005080"/>
    </source>
</evidence>
<dbReference type="InterPro" id="IPR020602">
    <property type="entry name" value="GTP_CycHdrlase_I_dom"/>
</dbReference>
<evidence type="ECO:0000256" key="8">
    <source>
        <dbReference type="ARBA" id="ARBA00022909"/>
    </source>
</evidence>
<evidence type="ECO:0000256" key="7">
    <source>
        <dbReference type="ARBA" id="ARBA00022801"/>
    </source>
</evidence>
<evidence type="ECO:0000256" key="3">
    <source>
        <dbReference type="ARBA" id="ARBA00012715"/>
    </source>
</evidence>
<dbReference type="EC" id="3.5.4.16" evidence="3"/>
<keyword evidence="8" id="KW-0289">Folate biosynthesis</keyword>
<gene>
    <name evidence="14" type="ORF">N7539_008786</name>
</gene>
<evidence type="ECO:0000256" key="12">
    <source>
        <dbReference type="SAM" id="MobiDB-lite"/>
    </source>
</evidence>
<organism evidence="14 15">
    <name type="scientific">Penicillium diatomitis</name>
    <dbReference type="NCBI Taxonomy" id="2819901"/>
    <lineage>
        <taxon>Eukaryota</taxon>
        <taxon>Fungi</taxon>
        <taxon>Dikarya</taxon>
        <taxon>Ascomycota</taxon>
        <taxon>Pezizomycotina</taxon>
        <taxon>Eurotiomycetes</taxon>
        <taxon>Eurotiomycetidae</taxon>
        <taxon>Eurotiales</taxon>
        <taxon>Aspergillaceae</taxon>
        <taxon>Penicillium</taxon>
    </lineage>
</organism>
<dbReference type="Pfam" id="PF01227">
    <property type="entry name" value="GTP_cyclohydroI"/>
    <property type="match status" value="1"/>
</dbReference>
<protein>
    <recommendedName>
        <fullName evidence="4">GTP cyclohydrolase 1</fullName>
        <ecNumber evidence="3">3.5.4.16</ecNumber>
    </recommendedName>
    <alternativeName>
        <fullName evidence="10">GTP cyclohydrolase I</fullName>
    </alternativeName>
</protein>
<comment type="similarity">
    <text evidence="2">Belongs to the GTP cyclohydrolase I family.</text>
</comment>
<feature type="compositionally biased region" description="Polar residues" evidence="12">
    <location>
        <begin position="36"/>
        <end position="50"/>
    </location>
</feature>
<dbReference type="GO" id="GO:0005737">
    <property type="term" value="C:cytoplasm"/>
    <property type="evidence" value="ECO:0007669"/>
    <property type="project" value="TreeGrafter"/>
</dbReference>
<evidence type="ECO:0000256" key="10">
    <source>
        <dbReference type="ARBA" id="ARBA00030854"/>
    </source>
</evidence>
<dbReference type="FunFam" id="1.10.286.10:FF:000003">
    <property type="entry name" value="GTP cyclohydrolase 1"/>
    <property type="match status" value="1"/>
</dbReference>
<dbReference type="PROSITE" id="PS00860">
    <property type="entry name" value="GTP_CYCLOHYDROL_1_2"/>
    <property type="match status" value="1"/>
</dbReference>
<keyword evidence="9" id="KW-0342">GTP-binding</keyword>
<feature type="region of interest" description="Disordered" evidence="12">
    <location>
        <begin position="1"/>
        <end position="55"/>
    </location>
</feature>
<dbReference type="GO" id="GO:0008270">
    <property type="term" value="F:zinc ion binding"/>
    <property type="evidence" value="ECO:0007669"/>
    <property type="project" value="TreeGrafter"/>
</dbReference>
<evidence type="ECO:0000256" key="9">
    <source>
        <dbReference type="ARBA" id="ARBA00023134"/>
    </source>
</evidence>
<evidence type="ECO:0000256" key="4">
    <source>
        <dbReference type="ARBA" id="ARBA00017272"/>
    </source>
</evidence>
<dbReference type="GeneID" id="81628631"/>
<dbReference type="GO" id="GO:0005525">
    <property type="term" value="F:GTP binding"/>
    <property type="evidence" value="ECO:0007669"/>
    <property type="project" value="UniProtKB-KW"/>
</dbReference>
<proteinExistence type="inferred from homology"/>
<dbReference type="InterPro" id="IPR043133">
    <property type="entry name" value="GTP-CH-I_C/QueF"/>
</dbReference>